<dbReference type="InterPro" id="IPR043938">
    <property type="entry name" value="Ligase_CoA_dom"/>
</dbReference>
<gene>
    <name evidence="6" type="ORF">SAMN05421693_1165</name>
</gene>
<dbReference type="InterPro" id="IPR000182">
    <property type="entry name" value="GNAT_dom"/>
</dbReference>
<dbReference type="Proteomes" id="UP000199496">
    <property type="component" value="Unassembled WGS sequence"/>
</dbReference>
<accession>A0A1H9D2U8</accession>
<keyword evidence="7" id="KW-1185">Reference proteome</keyword>
<dbReference type="EMBL" id="FOFO01000016">
    <property type="protein sequence ID" value="SEQ07810.1"/>
    <property type="molecule type" value="Genomic_DNA"/>
</dbReference>
<dbReference type="AlphaFoldDB" id="A0A1H9D2U8"/>
<dbReference type="InterPro" id="IPR003781">
    <property type="entry name" value="CoA-bd"/>
</dbReference>
<dbReference type="InterPro" id="IPR036291">
    <property type="entry name" value="NAD(P)-bd_dom_sf"/>
</dbReference>
<dbReference type="STRING" id="867345.SAMN05421693_1165"/>
<dbReference type="SUPFAM" id="SSF56059">
    <property type="entry name" value="Glutathione synthetase ATP-binding domain-like"/>
    <property type="match status" value="1"/>
</dbReference>
<dbReference type="InterPro" id="IPR016102">
    <property type="entry name" value="Succinyl-CoA_synth-like"/>
</dbReference>
<dbReference type="InterPro" id="IPR051538">
    <property type="entry name" value="Acyl-CoA_Synth/Transferase"/>
</dbReference>
<dbReference type="Gene3D" id="3.40.50.720">
    <property type="entry name" value="NAD(P)-binding Rossmann-like Domain"/>
    <property type="match status" value="1"/>
</dbReference>
<dbReference type="SUPFAM" id="SSF52210">
    <property type="entry name" value="Succinyl-CoA synthetase domains"/>
    <property type="match status" value="2"/>
</dbReference>
<dbReference type="PROSITE" id="PS51186">
    <property type="entry name" value="GNAT"/>
    <property type="match status" value="1"/>
</dbReference>
<sequence length="931" mass="101850">MKARKGIKALLNKRLFRTAASAVLYSEEHSLRGIDRRIMGPHFLSRIFNPRSVAVIGASERPNALGTLVFGNLIDAGFKGELYPVNPRHETVQGRKAYPDVEAIGRPVDMVVVATPARTVPGILRHCGEHGVRGAVVLSAGFAESGRVGKRLEQEVMEIAKEYDLRLIGPNCLGIIRPSRGMNATFSKNRALPGNLALVSQSGAICTGILDWAESQEIGFSAVVSMGDASDVDFGDVLDYLALDRETRSILVYVEGVRNARRFMSGLRAAARMKPVIVVKSGRHAEGSRAAMSHTGALVGADDVFAAALERAGAVRAMTIQQLFSAARILSSGYRIEGNRLAIVTNAGGPGVMATDRAVELDITMAQLSAATMESLNKALPAQWSHGNPVDLLGDADAERFESGLKACLDDDGVDGTIVMLTPQAMTDPLGVAQAITPLTRKAQKPVLACWMGDNQVRAAREHFTKERLPHFTTPEASVEAFAYLAAHKRNQRLLLQVPSPLSDRTRTDVQGARLIIESALSEGRKVLSTMESKAILSAFRIPVTQTMRANTPSEVLVAAGTVGYPVAMKIDSPDITHKSDVQGVRLNIASADSVRSAFQTMIDDARRLRPDARINGVTIERMHKSTYGRELMVGVLRDPVFGPVISFGAGGTSVEVIKDRAVALPPLNEVIIEGMIARTKVARLLKEFRNMPAVDDEALEQVLLRVSEMVCELPEIQDMDINPLIADERGLAAVDARISVDYPPSMPDRYAHMAIHPYPAHLVNNWQLPDGINLTIRPIRPEDARIEQEFVRNLSPEARYFRFMQAVHELTPHMLVRFTQIDYDREMALIAVREQPDGSELQIAVARYTANPDQQSCEFGLVVADEWQGRGIGSHLMNELMDVARSRGLRTMEGEVLTQNTNMIALMHRLGFTSRNSTEDDGIKVVSKRL</sequence>
<evidence type="ECO:0000256" key="3">
    <source>
        <dbReference type="ARBA" id="ARBA00022840"/>
    </source>
</evidence>
<dbReference type="GO" id="GO:0043758">
    <property type="term" value="F:acetate-CoA ligase (ADP-forming) activity"/>
    <property type="evidence" value="ECO:0007669"/>
    <property type="project" value="InterPro"/>
</dbReference>
<evidence type="ECO:0000256" key="1">
    <source>
        <dbReference type="ARBA" id="ARBA00022598"/>
    </source>
</evidence>
<dbReference type="SUPFAM" id="SSF55729">
    <property type="entry name" value="Acyl-CoA N-acyltransferases (Nat)"/>
    <property type="match status" value="1"/>
</dbReference>
<comment type="similarity">
    <text evidence="4">In the N-terminal section; belongs to the acetate CoA ligase alpha subunit family.</text>
</comment>
<dbReference type="SUPFAM" id="SSF51735">
    <property type="entry name" value="NAD(P)-binding Rossmann-fold domains"/>
    <property type="match status" value="1"/>
</dbReference>
<dbReference type="Gene3D" id="3.30.470.20">
    <property type="entry name" value="ATP-grasp fold, B domain"/>
    <property type="match status" value="1"/>
</dbReference>
<reference evidence="6 7" key="1">
    <citation type="submission" date="2016-10" db="EMBL/GenBank/DDBJ databases">
        <authorList>
            <person name="de Groot N.N."/>
        </authorList>
    </citation>
    <scope>NUCLEOTIDE SEQUENCE [LARGE SCALE GENOMIC DNA]</scope>
    <source>
        <strain evidence="6 7">B7-7</strain>
    </source>
</reference>
<dbReference type="PANTHER" id="PTHR43334">
    <property type="entry name" value="ACETATE--COA LIGASE [ADP-FORMING]"/>
    <property type="match status" value="1"/>
</dbReference>
<dbReference type="Pfam" id="PF13607">
    <property type="entry name" value="Succ_CoA_lig"/>
    <property type="match status" value="1"/>
</dbReference>
<keyword evidence="2" id="KW-0547">Nucleotide-binding</keyword>
<dbReference type="Pfam" id="PF19045">
    <property type="entry name" value="Ligase_CoA_2"/>
    <property type="match status" value="1"/>
</dbReference>
<dbReference type="InterPro" id="IPR032875">
    <property type="entry name" value="Succ_CoA_lig_flav_dom"/>
</dbReference>
<keyword evidence="6" id="KW-0808">Transferase</keyword>
<dbReference type="InterPro" id="IPR016181">
    <property type="entry name" value="Acyl_CoA_acyltransferase"/>
</dbReference>
<dbReference type="GO" id="GO:0005524">
    <property type="term" value="F:ATP binding"/>
    <property type="evidence" value="ECO:0007669"/>
    <property type="project" value="UniProtKB-KW"/>
</dbReference>
<dbReference type="Pfam" id="PF13549">
    <property type="entry name" value="ATP-grasp_5"/>
    <property type="match status" value="1"/>
</dbReference>
<dbReference type="CDD" id="cd04301">
    <property type="entry name" value="NAT_SF"/>
    <property type="match status" value="1"/>
</dbReference>
<keyword evidence="1" id="KW-0436">Ligase</keyword>
<evidence type="ECO:0000313" key="6">
    <source>
        <dbReference type="EMBL" id="SEQ07810.1"/>
    </source>
</evidence>
<protein>
    <submittedName>
        <fullName evidence="6">Acetyltransferase</fullName>
    </submittedName>
</protein>
<evidence type="ECO:0000259" key="5">
    <source>
        <dbReference type="PROSITE" id="PS51186"/>
    </source>
</evidence>
<proteinExistence type="inferred from homology"/>
<dbReference type="FunFam" id="3.30.1490.20:FF:000020">
    <property type="entry name" value="Protein lysine acetyltransferase"/>
    <property type="match status" value="1"/>
</dbReference>
<dbReference type="InterPro" id="IPR013815">
    <property type="entry name" value="ATP_grasp_subdomain_1"/>
</dbReference>
<dbReference type="PANTHER" id="PTHR43334:SF1">
    <property type="entry name" value="3-HYDROXYPROPIONATE--COA LIGASE [ADP-FORMING]"/>
    <property type="match status" value="1"/>
</dbReference>
<name>A0A1H9D2U8_9GAMM</name>
<dbReference type="Pfam" id="PF00583">
    <property type="entry name" value="Acetyltransf_1"/>
    <property type="match status" value="1"/>
</dbReference>
<dbReference type="SMART" id="SM00881">
    <property type="entry name" value="CoA_binding"/>
    <property type="match status" value="1"/>
</dbReference>
<dbReference type="Gene3D" id="3.40.630.30">
    <property type="match status" value="1"/>
</dbReference>
<evidence type="ECO:0000256" key="2">
    <source>
        <dbReference type="ARBA" id="ARBA00022741"/>
    </source>
</evidence>
<dbReference type="Gene3D" id="3.30.1490.20">
    <property type="entry name" value="ATP-grasp fold, A domain"/>
    <property type="match status" value="1"/>
</dbReference>
<evidence type="ECO:0000313" key="7">
    <source>
        <dbReference type="Proteomes" id="UP000199496"/>
    </source>
</evidence>
<organism evidence="6 7">
    <name type="scientific">Ectothiorhodospira magna</name>
    <dbReference type="NCBI Taxonomy" id="867345"/>
    <lineage>
        <taxon>Bacteria</taxon>
        <taxon>Pseudomonadati</taxon>
        <taxon>Pseudomonadota</taxon>
        <taxon>Gammaproteobacteria</taxon>
        <taxon>Chromatiales</taxon>
        <taxon>Ectothiorhodospiraceae</taxon>
        <taxon>Ectothiorhodospira</taxon>
    </lineage>
</organism>
<evidence type="ECO:0000256" key="4">
    <source>
        <dbReference type="ARBA" id="ARBA00060888"/>
    </source>
</evidence>
<dbReference type="Pfam" id="PF13380">
    <property type="entry name" value="CoA_binding_2"/>
    <property type="match status" value="1"/>
</dbReference>
<keyword evidence="3" id="KW-0067">ATP-binding</keyword>
<dbReference type="Gene3D" id="3.40.50.261">
    <property type="entry name" value="Succinyl-CoA synthetase domains"/>
    <property type="match status" value="2"/>
</dbReference>
<feature type="domain" description="N-acetyltransferase" evidence="5">
    <location>
        <begin position="775"/>
        <end position="931"/>
    </location>
</feature>
<dbReference type="GO" id="GO:0016747">
    <property type="term" value="F:acyltransferase activity, transferring groups other than amino-acyl groups"/>
    <property type="evidence" value="ECO:0007669"/>
    <property type="project" value="InterPro"/>
</dbReference>